<evidence type="ECO:0000313" key="2">
    <source>
        <dbReference type="EMBL" id="EJT78174.1"/>
    </source>
</evidence>
<dbReference type="Proteomes" id="UP000006039">
    <property type="component" value="Unassembled WGS sequence"/>
</dbReference>
<dbReference type="EMBL" id="GL385396">
    <property type="protein sequence ID" value="EJT78174.1"/>
    <property type="molecule type" value="Genomic_DNA"/>
</dbReference>
<accession>J3NPR9</accession>
<dbReference type="AlphaFoldDB" id="J3NPR9"/>
<sequence>MGMHQEMGARRLPRPPRQCKEVPSAACGVLMPQHHRRGDVRHPTGAAKRKAGRLPANTQHRISTMDHADKRASSGTSLPSLHRIHARAPLYGVWRAKEERGEGVGLGGKRGEDPLPQTLRSEKLGENWGPGEKWA</sequence>
<dbReference type="GeneID" id="20343734"/>
<feature type="region of interest" description="Disordered" evidence="1">
    <location>
        <begin position="1"/>
        <end position="20"/>
    </location>
</feature>
<reference evidence="3" key="5">
    <citation type="submission" date="2018-04" db="UniProtKB">
        <authorList>
            <consortium name="EnsemblFungi"/>
        </authorList>
    </citation>
    <scope>IDENTIFICATION</scope>
    <source>
        <strain evidence="3">R3-111a-1</strain>
    </source>
</reference>
<evidence type="ECO:0000313" key="3">
    <source>
        <dbReference type="EnsemblFungi" id="EJT78174"/>
    </source>
</evidence>
<keyword evidence="4" id="KW-1185">Reference proteome</keyword>
<feature type="compositionally biased region" description="Basic and acidic residues" evidence="1">
    <location>
        <begin position="63"/>
        <end position="72"/>
    </location>
</feature>
<evidence type="ECO:0000256" key="1">
    <source>
        <dbReference type="SAM" id="MobiDB-lite"/>
    </source>
</evidence>
<evidence type="ECO:0000313" key="4">
    <source>
        <dbReference type="Proteomes" id="UP000006039"/>
    </source>
</evidence>
<gene>
    <name evidence="3" type="primary">20343734</name>
    <name evidence="2" type="ORF">GGTG_03276</name>
</gene>
<dbReference type="HOGENOM" id="CLU_1885901_0_0_1"/>
<organism evidence="2">
    <name type="scientific">Gaeumannomyces tritici (strain R3-111a-1)</name>
    <name type="common">Wheat and barley take-all root rot fungus</name>
    <name type="synonym">Gaeumannomyces graminis var. tritici</name>
    <dbReference type="NCBI Taxonomy" id="644352"/>
    <lineage>
        <taxon>Eukaryota</taxon>
        <taxon>Fungi</taxon>
        <taxon>Dikarya</taxon>
        <taxon>Ascomycota</taxon>
        <taxon>Pezizomycotina</taxon>
        <taxon>Sordariomycetes</taxon>
        <taxon>Sordariomycetidae</taxon>
        <taxon>Magnaporthales</taxon>
        <taxon>Magnaporthaceae</taxon>
        <taxon>Gaeumannomyces</taxon>
    </lineage>
</organism>
<dbReference type="RefSeq" id="XP_009219319.1">
    <property type="nucleotide sequence ID" value="XM_009221055.1"/>
</dbReference>
<dbReference type="EnsemblFungi" id="EJT78174">
    <property type="protein sequence ID" value="EJT78174"/>
    <property type="gene ID" value="GGTG_03276"/>
</dbReference>
<reference evidence="3" key="4">
    <citation type="journal article" date="2015" name="G3 (Bethesda)">
        <title>Genome sequences of three phytopathogenic species of the Magnaporthaceae family of fungi.</title>
        <authorList>
            <person name="Okagaki L.H."/>
            <person name="Nunes C.C."/>
            <person name="Sailsbery J."/>
            <person name="Clay B."/>
            <person name="Brown D."/>
            <person name="John T."/>
            <person name="Oh Y."/>
            <person name="Young N."/>
            <person name="Fitzgerald M."/>
            <person name="Haas B.J."/>
            <person name="Zeng Q."/>
            <person name="Young S."/>
            <person name="Adiconis X."/>
            <person name="Fan L."/>
            <person name="Levin J.Z."/>
            <person name="Mitchell T.K."/>
            <person name="Okubara P.A."/>
            <person name="Farman M.L."/>
            <person name="Kohn L.M."/>
            <person name="Birren B."/>
            <person name="Ma L.-J."/>
            <person name="Dean R.A."/>
        </authorList>
    </citation>
    <scope>NUCLEOTIDE SEQUENCE</scope>
    <source>
        <strain evidence="3">R3-111a-1</strain>
    </source>
</reference>
<feature type="region of interest" description="Disordered" evidence="1">
    <location>
        <begin position="95"/>
        <end position="135"/>
    </location>
</feature>
<reference evidence="2" key="2">
    <citation type="submission" date="2010-07" db="EMBL/GenBank/DDBJ databases">
        <authorList>
            <consortium name="The Broad Institute Genome Sequencing Platform"/>
            <consortium name="Broad Institute Genome Sequencing Center for Infectious Disease"/>
            <person name="Ma L.-J."/>
            <person name="Dead R."/>
            <person name="Young S."/>
            <person name="Zeng Q."/>
            <person name="Koehrsen M."/>
            <person name="Alvarado L."/>
            <person name="Berlin A."/>
            <person name="Chapman S.B."/>
            <person name="Chen Z."/>
            <person name="Freedman E."/>
            <person name="Gellesch M."/>
            <person name="Goldberg J."/>
            <person name="Griggs A."/>
            <person name="Gujja S."/>
            <person name="Heilman E.R."/>
            <person name="Heiman D."/>
            <person name="Hepburn T."/>
            <person name="Howarth C."/>
            <person name="Jen D."/>
            <person name="Larson L."/>
            <person name="Mehta T."/>
            <person name="Neiman D."/>
            <person name="Pearson M."/>
            <person name="Roberts A."/>
            <person name="Saif S."/>
            <person name="Shea T."/>
            <person name="Shenoy N."/>
            <person name="Sisk P."/>
            <person name="Stolte C."/>
            <person name="Sykes S."/>
            <person name="Walk T."/>
            <person name="White J."/>
            <person name="Yandava C."/>
            <person name="Haas B."/>
            <person name="Nusbaum C."/>
            <person name="Birren B."/>
        </authorList>
    </citation>
    <scope>NUCLEOTIDE SEQUENCE</scope>
    <source>
        <strain evidence="2">R3-111a-1</strain>
    </source>
</reference>
<feature type="region of interest" description="Disordered" evidence="1">
    <location>
        <begin position="30"/>
        <end position="81"/>
    </location>
</feature>
<proteinExistence type="predicted"/>
<name>J3NPR9_GAET3</name>
<reference evidence="4" key="1">
    <citation type="submission" date="2010-07" db="EMBL/GenBank/DDBJ databases">
        <title>The genome sequence of Gaeumannomyces graminis var. tritici strain R3-111a-1.</title>
        <authorList>
            <consortium name="The Broad Institute Genome Sequencing Platform"/>
            <person name="Ma L.-J."/>
            <person name="Dead R."/>
            <person name="Young S."/>
            <person name="Zeng Q."/>
            <person name="Koehrsen M."/>
            <person name="Alvarado L."/>
            <person name="Berlin A."/>
            <person name="Chapman S.B."/>
            <person name="Chen Z."/>
            <person name="Freedman E."/>
            <person name="Gellesch M."/>
            <person name="Goldberg J."/>
            <person name="Griggs A."/>
            <person name="Gujja S."/>
            <person name="Heilman E.R."/>
            <person name="Heiman D."/>
            <person name="Hepburn T."/>
            <person name="Howarth C."/>
            <person name="Jen D."/>
            <person name="Larson L."/>
            <person name="Mehta T."/>
            <person name="Neiman D."/>
            <person name="Pearson M."/>
            <person name="Roberts A."/>
            <person name="Saif S."/>
            <person name="Shea T."/>
            <person name="Shenoy N."/>
            <person name="Sisk P."/>
            <person name="Stolte C."/>
            <person name="Sykes S."/>
            <person name="Walk T."/>
            <person name="White J."/>
            <person name="Yandava C."/>
            <person name="Haas B."/>
            <person name="Nusbaum C."/>
            <person name="Birren B."/>
        </authorList>
    </citation>
    <scope>NUCLEOTIDE SEQUENCE [LARGE SCALE GENOMIC DNA]</scope>
    <source>
        <strain evidence="4">R3-111a-1</strain>
    </source>
</reference>
<protein>
    <submittedName>
        <fullName evidence="2 3">Uncharacterized protein</fullName>
    </submittedName>
</protein>
<reference evidence="2" key="3">
    <citation type="submission" date="2010-09" db="EMBL/GenBank/DDBJ databases">
        <title>Annotation of Gaeumannomyces graminis var. tritici R3-111a-1.</title>
        <authorList>
            <consortium name="The Broad Institute Genome Sequencing Platform"/>
            <person name="Ma L.-J."/>
            <person name="Dead R."/>
            <person name="Young S.K."/>
            <person name="Zeng Q."/>
            <person name="Gargeya S."/>
            <person name="Fitzgerald M."/>
            <person name="Haas B."/>
            <person name="Abouelleil A."/>
            <person name="Alvarado L."/>
            <person name="Arachchi H.M."/>
            <person name="Berlin A."/>
            <person name="Brown A."/>
            <person name="Chapman S.B."/>
            <person name="Chen Z."/>
            <person name="Dunbar C."/>
            <person name="Freedman E."/>
            <person name="Gearin G."/>
            <person name="Gellesch M."/>
            <person name="Goldberg J."/>
            <person name="Griggs A."/>
            <person name="Gujja S."/>
            <person name="Heiman D."/>
            <person name="Howarth C."/>
            <person name="Larson L."/>
            <person name="Lui A."/>
            <person name="MacDonald P.J.P."/>
            <person name="Mehta T."/>
            <person name="Montmayeur A."/>
            <person name="Murphy C."/>
            <person name="Neiman D."/>
            <person name="Pearson M."/>
            <person name="Priest M."/>
            <person name="Roberts A."/>
            <person name="Saif S."/>
            <person name="Shea T."/>
            <person name="Shenoy N."/>
            <person name="Sisk P."/>
            <person name="Stolte C."/>
            <person name="Sykes S."/>
            <person name="Yandava C."/>
            <person name="Wortman J."/>
            <person name="Nusbaum C."/>
            <person name="Birren B."/>
        </authorList>
    </citation>
    <scope>NUCLEOTIDE SEQUENCE</scope>
    <source>
        <strain evidence="2">R3-111a-1</strain>
    </source>
</reference>
<dbReference type="VEuPathDB" id="FungiDB:GGTG_03276"/>